<evidence type="ECO:0000256" key="9">
    <source>
        <dbReference type="PROSITE-ProRule" id="PRU01193"/>
    </source>
</evidence>
<organism evidence="13 14">
    <name type="scientific">Chitinophaga japonensis</name>
    <name type="common">Flexibacter japonensis</name>
    <dbReference type="NCBI Taxonomy" id="104662"/>
    <lineage>
        <taxon>Bacteria</taxon>
        <taxon>Pseudomonadati</taxon>
        <taxon>Bacteroidota</taxon>
        <taxon>Chitinophagia</taxon>
        <taxon>Chitinophagales</taxon>
        <taxon>Chitinophagaceae</taxon>
        <taxon>Chitinophaga</taxon>
    </lineage>
</organism>
<dbReference type="Gene3D" id="3.10.580.10">
    <property type="entry name" value="CBS-domain"/>
    <property type="match status" value="1"/>
</dbReference>
<dbReference type="RefSeq" id="WP_145713561.1">
    <property type="nucleotide sequence ID" value="NZ_BAAAFY010000001.1"/>
</dbReference>
<dbReference type="Pfam" id="PF01595">
    <property type="entry name" value="CNNM"/>
    <property type="match status" value="1"/>
</dbReference>
<evidence type="ECO:0000256" key="10">
    <source>
        <dbReference type="SAM" id="Phobius"/>
    </source>
</evidence>
<evidence type="ECO:0000313" key="14">
    <source>
        <dbReference type="Proteomes" id="UP000316778"/>
    </source>
</evidence>
<dbReference type="SMART" id="SM00116">
    <property type="entry name" value="CBS"/>
    <property type="match status" value="1"/>
</dbReference>
<comment type="subcellular location">
    <subcellularLocation>
        <location evidence="1">Cell membrane</location>
        <topology evidence="1">Multi-pass membrane protein</topology>
    </subcellularLocation>
</comment>
<dbReference type="InterPro" id="IPR016169">
    <property type="entry name" value="FAD-bd_PCMH_sub2"/>
</dbReference>
<dbReference type="InterPro" id="IPR046342">
    <property type="entry name" value="CBS_dom_sf"/>
</dbReference>
<dbReference type="InterPro" id="IPR044751">
    <property type="entry name" value="Ion_transp-like_CBS"/>
</dbReference>
<dbReference type="GO" id="GO:0050660">
    <property type="term" value="F:flavin adenine dinucleotide binding"/>
    <property type="evidence" value="ECO:0007669"/>
    <property type="project" value="InterPro"/>
</dbReference>
<feature type="domain" description="CBS" evidence="11">
    <location>
        <begin position="214"/>
        <end position="274"/>
    </location>
</feature>
<evidence type="ECO:0000256" key="2">
    <source>
        <dbReference type="ARBA" id="ARBA00022475"/>
    </source>
</evidence>
<dbReference type="InterPro" id="IPR002550">
    <property type="entry name" value="CNNM"/>
</dbReference>
<dbReference type="Pfam" id="PF03471">
    <property type="entry name" value="CorC_HlyC"/>
    <property type="match status" value="1"/>
</dbReference>
<dbReference type="InterPro" id="IPR051676">
    <property type="entry name" value="UPF0053_domain"/>
</dbReference>
<dbReference type="OrthoDB" id="9798188at2"/>
<comment type="caution">
    <text evidence="13">The sequence shown here is derived from an EMBL/GenBank/DDBJ whole genome shotgun (WGS) entry which is preliminary data.</text>
</comment>
<keyword evidence="6 8" id="KW-0129">CBS domain</keyword>
<keyword evidence="4" id="KW-0677">Repeat</keyword>
<dbReference type="CDD" id="cd04590">
    <property type="entry name" value="CBS_pair_CorC_HlyC_assoc"/>
    <property type="match status" value="1"/>
</dbReference>
<evidence type="ECO:0000256" key="5">
    <source>
        <dbReference type="ARBA" id="ARBA00022989"/>
    </source>
</evidence>
<gene>
    <name evidence="13" type="ORF">LX66_2433</name>
</gene>
<dbReference type="InterPro" id="IPR000644">
    <property type="entry name" value="CBS_dom"/>
</dbReference>
<keyword evidence="7 9" id="KW-0472">Membrane</keyword>
<feature type="domain" description="CNNM transmembrane" evidence="12">
    <location>
        <begin position="1"/>
        <end position="195"/>
    </location>
</feature>
<dbReference type="InterPro" id="IPR036318">
    <property type="entry name" value="FAD-bd_PCMH-like_sf"/>
</dbReference>
<dbReference type="SMART" id="SM01091">
    <property type="entry name" value="CorC_HlyC"/>
    <property type="match status" value="1"/>
</dbReference>
<dbReference type="PROSITE" id="PS51371">
    <property type="entry name" value="CBS"/>
    <property type="match status" value="2"/>
</dbReference>
<dbReference type="PANTHER" id="PTHR43099:SF2">
    <property type="entry name" value="UPF0053 PROTEIN YRKA"/>
    <property type="match status" value="1"/>
</dbReference>
<accession>A0A562T4Z6</accession>
<keyword evidence="5 9" id="KW-1133">Transmembrane helix</keyword>
<feature type="transmembrane region" description="Helical" evidence="10">
    <location>
        <begin position="6"/>
        <end position="26"/>
    </location>
</feature>
<dbReference type="Gene3D" id="3.30.465.10">
    <property type="match status" value="1"/>
</dbReference>
<evidence type="ECO:0000256" key="6">
    <source>
        <dbReference type="ARBA" id="ARBA00023122"/>
    </source>
</evidence>
<keyword evidence="3 9" id="KW-0812">Transmembrane</keyword>
<evidence type="ECO:0000256" key="3">
    <source>
        <dbReference type="ARBA" id="ARBA00022692"/>
    </source>
</evidence>
<feature type="transmembrane region" description="Helical" evidence="10">
    <location>
        <begin position="95"/>
        <end position="120"/>
    </location>
</feature>
<dbReference type="Proteomes" id="UP000316778">
    <property type="component" value="Unassembled WGS sequence"/>
</dbReference>
<feature type="transmembrane region" description="Helical" evidence="10">
    <location>
        <begin position="55"/>
        <end position="75"/>
    </location>
</feature>
<evidence type="ECO:0000256" key="4">
    <source>
        <dbReference type="ARBA" id="ARBA00022737"/>
    </source>
</evidence>
<dbReference type="SUPFAM" id="SSF56176">
    <property type="entry name" value="FAD-binding/transporter-associated domain-like"/>
    <property type="match status" value="1"/>
</dbReference>
<dbReference type="InterPro" id="IPR005170">
    <property type="entry name" value="Transptr-assoc_dom"/>
</dbReference>
<dbReference type="EMBL" id="VLLG01000003">
    <property type="protein sequence ID" value="TWI88348.1"/>
    <property type="molecule type" value="Genomic_DNA"/>
</dbReference>
<feature type="domain" description="CBS" evidence="11">
    <location>
        <begin position="277"/>
        <end position="333"/>
    </location>
</feature>
<dbReference type="PANTHER" id="PTHR43099">
    <property type="entry name" value="UPF0053 PROTEIN YRKA"/>
    <property type="match status" value="1"/>
</dbReference>
<proteinExistence type="predicted"/>
<dbReference type="Pfam" id="PF00571">
    <property type="entry name" value="CBS"/>
    <property type="match status" value="2"/>
</dbReference>
<name>A0A562T4Z6_CHIJA</name>
<reference evidence="13 14" key="1">
    <citation type="journal article" date="2013" name="Stand. Genomic Sci.">
        <title>Genomic Encyclopedia of Type Strains, Phase I: The one thousand microbial genomes (KMG-I) project.</title>
        <authorList>
            <person name="Kyrpides N.C."/>
            <person name="Woyke T."/>
            <person name="Eisen J.A."/>
            <person name="Garrity G."/>
            <person name="Lilburn T.G."/>
            <person name="Beck B.J."/>
            <person name="Whitman W.B."/>
            <person name="Hugenholtz P."/>
            <person name="Klenk H.P."/>
        </authorList>
    </citation>
    <scope>NUCLEOTIDE SEQUENCE [LARGE SCALE GENOMIC DNA]</scope>
    <source>
        <strain evidence="13 14">DSM 13484</strain>
    </source>
</reference>
<evidence type="ECO:0000259" key="12">
    <source>
        <dbReference type="PROSITE" id="PS51846"/>
    </source>
</evidence>
<dbReference type="GO" id="GO:0005886">
    <property type="term" value="C:plasma membrane"/>
    <property type="evidence" value="ECO:0007669"/>
    <property type="project" value="UniProtKB-SubCell"/>
</dbReference>
<evidence type="ECO:0000259" key="11">
    <source>
        <dbReference type="PROSITE" id="PS51371"/>
    </source>
</evidence>
<evidence type="ECO:0000256" key="8">
    <source>
        <dbReference type="PROSITE-ProRule" id="PRU00703"/>
    </source>
</evidence>
<evidence type="ECO:0000256" key="1">
    <source>
        <dbReference type="ARBA" id="ARBA00004651"/>
    </source>
</evidence>
<protein>
    <submittedName>
        <fullName evidence="13">Putative hemolysin</fullName>
    </submittedName>
</protein>
<dbReference type="AlphaFoldDB" id="A0A562T4Z6"/>
<evidence type="ECO:0000313" key="13">
    <source>
        <dbReference type="EMBL" id="TWI88348.1"/>
    </source>
</evidence>
<dbReference type="SUPFAM" id="SSF54631">
    <property type="entry name" value="CBS-domain pair"/>
    <property type="match status" value="1"/>
</dbReference>
<dbReference type="PROSITE" id="PS51846">
    <property type="entry name" value="CNNM"/>
    <property type="match status" value="1"/>
</dbReference>
<evidence type="ECO:0000256" key="7">
    <source>
        <dbReference type="ARBA" id="ARBA00023136"/>
    </source>
</evidence>
<keyword evidence="14" id="KW-1185">Reference proteome</keyword>
<keyword evidence="2" id="KW-1003">Cell membrane</keyword>
<feature type="transmembrane region" description="Helical" evidence="10">
    <location>
        <begin position="141"/>
        <end position="161"/>
    </location>
</feature>
<sequence>MEVVIILILILLNGLFSMSEIAMVSARKIRLEHQANKGDERAKAALKLANNPDKFLSTVQIGITLIGILTGIYSGEKLKTDLVEFIGRSEMLRPYSSGIATGVIVIVITYFSMVLGELVPKRLGLARPESIAKTMATPMTLLSRITFPFIWLLSVSTNLIVKIFKLKAGDQLVTEEEIKAIINEGTTSGAIEETEQEIIERVFHLGDRNITSLMTHRTDIIWLDINEPAESFRRKINNSLHSVYPVCEGQIDSIKGIISIKDLYAAAASNNYALRPIIRKPLFVPENNSAYQVLEKFKETQVHAAFIVDEYGTFLGMITLNDILEAIVGDMPETGQHDDYEMVKRDDGSYLVDAQIPFYDFLSEFDKEDWMAEFEQEFDTLAGFILHHLEHIPQTGEKVEWRGFTFEIVDMDVHRIDKVLVQTPEPREEEE</sequence>